<keyword evidence="5" id="KW-0963">Cytoplasm</keyword>
<dbReference type="InterPro" id="IPR036869">
    <property type="entry name" value="J_dom_sf"/>
</dbReference>
<dbReference type="InterPro" id="IPR037895">
    <property type="entry name" value="NUDCD1"/>
</dbReference>
<evidence type="ECO:0000256" key="5">
    <source>
        <dbReference type="ARBA" id="ARBA00022490"/>
    </source>
</evidence>
<comment type="subcellular location">
    <subcellularLocation>
        <location evidence="2">Cytoplasm</location>
    </subcellularLocation>
    <subcellularLocation>
        <location evidence="1">Nucleus</location>
    </subcellularLocation>
</comment>
<evidence type="ECO:0000259" key="9">
    <source>
        <dbReference type="PROSITE" id="PS50076"/>
    </source>
</evidence>
<dbReference type="InterPro" id="IPR008978">
    <property type="entry name" value="HSP20-like_chaperone"/>
</dbReference>
<dbReference type="NCBIfam" id="TIGR00714">
    <property type="entry name" value="hscB"/>
    <property type="match status" value="1"/>
</dbReference>
<dbReference type="GO" id="GO:0005737">
    <property type="term" value="C:cytoplasm"/>
    <property type="evidence" value="ECO:0007669"/>
    <property type="project" value="UniProtKB-SubCell"/>
</dbReference>
<comment type="similarity">
    <text evidence="3">Belongs to the HscB family.</text>
</comment>
<feature type="compositionally biased region" description="Basic and acidic residues" evidence="8">
    <location>
        <begin position="553"/>
        <end position="562"/>
    </location>
</feature>
<evidence type="ECO:0000256" key="6">
    <source>
        <dbReference type="ARBA" id="ARBA00023186"/>
    </source>
</evidence>
<dbReference type="GO" id="GO:0044571">
    <property type="term" value="P:[2Fe-2S] cluster assembly"/>
    <property type="evidence" value="ECO:0007669"/>
    <property type="project" value="InterPro"/>
</dbReference>
<proteinExistence type="inferred from homology"/>
<keyword evidence="7" id="KW-0539">Nucleus</keyword>
<dbReference type="InterPro" id="IPR007052">
    <property type="entry name" value="CS_dom"/>
</dbReference>
<feature type="region of interest" description="Disordered" evidence="8">
    <location>
        <begin position="553"/>
        <end position="584"/>
    </location>
</feature>
<dbReference type="PANTHER" id="PTHR21664">
    <property type="entry name" value="CHRONIC MYELOGENOUS LEUKEMIA TUMOR ANTIGEN 66"/>
    <property type="match status" value="1"/>
</dbReference>
<dbReference type="EMBL" id="KE123492">
    <property type="protein sequence ID" value="EUT86578.1"/>
    <property type="molecule type" value="Genomic_DNA"/>
</dbReference>
<dbReference type="PANTHER" id="PTHR21664:SF1">
    <property type="entry name" value="NUDC DOMAIN-CONTAINING PROTEIN 1"/>
    <property type="match status" value="1"/>
</dbReference>
<evidence type="ECO:0000256" key="7">
    <source>
        <dbReference type="ARBA" id="ARBA00023242"/>
    </source>
</evidence>
<dbReference type="PROSITE" id="PS51203">
    <property type="entry name" value="CS"/>
    <property type="match status" value="1"/>
</dbReference>
<dbReference type="InterPro" id="IPR009073">
    <property type="entry name" value="HscB_oligo_C"/>
</dbReference>
<sequence>MLIRKNRNKRLPSYNILFASKDLKKKKYNSLSLGFIRNVFPFYDKKKRGNKSFELFRGFGATCSYEWIECDENVEVKIRISPDINSDDIQYNIKSNYIYFKIRNKPKSLIEGKLKGSVDVNFSTWFLEKQKDCNILNIVLKKKSRGINEWVGVVEKENIVHVSYDNLSSSSTSSNISYMPSPINNNNENNNENNNNNCINSYLSNELLYSQYFENAKFNDIFDFLINWASKKSSSQKEFGIPILKLKTNVIKNEDSIEIILTGYDSLKWEAEDSIIFKLGNINKGVSLNIYRGNIASGLKGTYGSMISYLVQESEERIIRKLQHDIKGLYYLNPLTKNIQNCMHTQSPQSSYSYRTDEKDVKHISINEEDNKKVKDDSMNKNFASDHNNEANQKHIHHHHHHNNNNNRVEEIKKDSDQEDIIIKELQLSSTVKLSCEDKSKEPSFMKDWSEEKKIEFRRNSVLELKKNLELTQENKLSLRLEDYISHMKNSFDLTDEESKLVWQKGIKKTDEQKNREKFYRFTEIENLTEKIGMFNVDEEDIDNFSNMHYERIQEGARRDSDTNYTNDTKSENNNNDDDDQNSFYDVTPNITNSNNINQQFYNCLEKELLDTQNKKQKTLYEIYIQSNDKEKKEMREKWRVNEMRLNTLIDELKYLDDNIIPTVCNNYRDVLLSDEYPCLMKIRLYEKPPQNQEEKKILQIVNSFVMSLYDDIKILMEHEEKEHLKKIQLICEKVIQDEKGLNEFIESMKPLLDYSFLGYIKHAIQMEKKNIQAQKKDFRQHPSDWLIILMIIQKGIYTILEKDIWQDVINISAIICHDNPAVRKTILTTMIASMAKADWIFFKDIIKTLYKSVEEKKLTANHFPDFPHIPEAIFQLNYDIEQILPDWFIKEMLDEYDKSIVEQMKSKKPLFWKMKEIKWDPKFVNNFKTLQLDSNNYNGNILSNKNKVKHFKCPKCNNNISTDTVSFNCEVCKALFNIDIFRNFNIFELFNIEVNYDIDKSHLKKKFNEIQNIYHPDKNAQNVEVDEINEVSSYLNNAYKTLSNDVERALYLLKMEYNYMISEDECMDDDEFLSEIIKINVEISKPDANIELLTKEYKQKYEDYSKEIKLHFKEKNFNNILNVLKKLKFINRVLERLQNI</sequence>
<evidence type="ECO:0000256" key="4">
    <source>
        <dbReference type="ARBA" id="ARBA00018915"/>
    </source>
</evidence>
<feature type="domain" description="J" evidence="9">
    <location>
        <begin position="986"/>
        <end position="1056"/>
    </location>
</feature>
<feature type="compositionally biased region" description="Low complexity" evidence="8">
    <location>
        <begin position="564"/>
        <end position="574"/>
    </location>
</feature>
<evidence type="ECO:0000256" key="1">
    <source>
        <dbReference type="ARBA" id="ARBA00004123"/>
    </source>
</evidence>
<dbReference type="GO" id="GO:0001671">
    <property type="term" value="F:ATPase activator activity"/>
    <property type="evidence" value="ECO:0007669"/>
    <property type="project" value="InterPro"/>
</dbReference>
<name>W7FR28_PLAFA</name>
<reference evidence="11" key="1">
    <citation type="submission" date="2013-02" db="EMBL/GenBank/DDBJ databases">
        <title>The Genome Sequence of Plasmodium falciparum Santa Lucia.</title>
        <authorList>
            <consortium name="The Broad Institute Genome Sequencing Platform"/>
            <consortium name="The Broad Institute Genome Sequencing Center for Infectious Disease"/>
            <person name="Neafsey D."/>
            <person name="Cheeseman I."/>
            <person name="Volkman S."/>
            <person name="Adams J."/>
            <person name="Walker B."/>
            <person name="Young S.K."/>
            <person name="Zeng Q."/>
            <person name="Gargeya S."/>
            <person name="Fitzgerald M."/>
            <person name="Haas B."/>
            <person name="Abouelleil A."/>
            <person name="Alvarado L."/>
            <person name="Arachchi H.M."/>
            <person name="Berlin A.M."/>
            <person name="Chapman S.B."/>
            <person name="Dewar J."/>
            <person name="Goldberg J."/>
            <person name="Griggs A."/>
            <person name="Gujja S."/>
            <person name="Hansen M."/>
            <person name="Howarth C."/>
            <person name="Imamovic A."/>
            <person name="Larimer J."/>
            <person name="McCowan C."/>
            <person name="Murphy C."/>
            <person name="Neiman D."/>
            <person name="Pearson M."/>
            <person name="Priest M."/>
            <person name="Roberts A."/>
            <person name="Saif S."/>
            <person name="Shea T."/>
            <person name="Sisk P."/>
            <person name="Sykes S."/>
            <person name="Wortman J."/>
            <person name="Nusbaum C."/>
            <person name="Birren B."/>
        </authorList>
    </citation>
    <scope>NUCLEOTIDE SEQUENCE [LARGE SCALE GENOMIC DNA]</scope>
    <source>
        <strain evidence="11">Santa Lucia</strain>
    </source>
</reference>
<protein>
    <recommendedName>
        <fullName evidence="4">NudC domain-containing protein 1</fullName>
    </recommendedName>
</protein>
<keyword evidence="6" id="KW-0143">Chaperone</keyword>
<dbReference type="GO" id="GO:0005634">
    <property type="term" value="C:nucleus"/>
    <property type="evidence" value="ECO:0007669"/>
    <property type="project" value="UniProtKB-SubCell"/>
</dbReference>
<dbReference type="InterPro" id="IPR004640">
    <property type="entry name" value="HscB"/>
</dbReference>
<accession>W7FR28</accession>
<dbReference type="SUPFAM" id="SSF47144">
    <property type="entry name" value="HSC20 (HSCB), C-terminal oligomerisation domain"/>
    <property type="match status" value="1"/>
</dbReference>
<dbReference type="Gene3D" id="1.10.287.110">
    <property type="entry name" value="DnaJ domain"/>
    <property type="match status" value="1"/>
</dbReference>
<dbReference type="SUPFAM" id="SSF46565">
    <property type="entry name" value="Chaperone J-domain"/>
    <property type="match status" value="1"/>
</dbReference>
<dbReference type="PROSITE" id="PS50076">
    <property type="entry name" value="DNAJ_2"/>
    <property type="match status" value="1"/>
</dbReference>
<dbReference type="InterPro" id="IPR001623">
    <property type="entry name" value="DnaJ_domain"/>
</dbReference>
<evidence type="ECO:0000256" key="2">
    <source>
        <dbReference type="ARBA" id="ARBA00004496"/>
    </source>
</evidence>
<dbReference type="GO" id="GO:0051259">
    <property type="term" value="P:protein complex oligomerization"/>
    <property type="evidence" value="ECO:0007669"/>
    <property type="project" value="InterPro"/>
</dbReference>
<dbReference type="Pfam" id="PF07743">
    <property type="entry name" value="HSCB_C"/>
    <property type="match status" value="1"/>
</dbReference>
<dbReference type="AlphaFoldDB" id="W7FR28"/>
<evidence type="ECO:0000259" key="10">
    <source>
        <dbReference type="PROSITE" id="PS51203"/>
    </source>
</evidence>
<evidence type="ECO:0000313" key="11">
    <source>
        <dbReference type="EMBL" id="EUT86578.1"/>
    </source>
</evidence>
<organism evidence="11">
    <name type="scientific">Plasmodium falciparum Santa Lucia</name>
    <dbReference type="NCBI Taxonomy" id="478859"/>
    <lineage>
        <taxon>Eukaryota</taxon>
        <taxon>Sar</taxon>
        <taxon>Alveolata</taxon>
        <taxon>Apicomplexa</taxon>
        <taxon>Aconoidasida</taxon>
        <taxon>Haemosporida</taxon>
        <taxon>Plasmodiidae</taxon>
        <taxon>Plasmodium</taxon>
        <taxon>Plasmodium (Laverania)</taxon>
    </lineage>
</organism>
<feature type="domain" description="CS" evidence="10">
    <location>
        <begin position="60"/>
        <end position="154"/>
    </location>
</feature>
<dbReference type="SUPFAM" id="SSF49764">
    <property type="entry name" value="HSP20-like chaperones"/>
    <property type="match status" value="1"/>
</dbReference>
<dbReference type="CDD" id="cd06257">
    <property type="entry name" value="DnaJ"/>
    <property type="match status" value="1"/>
</dbReference>
<dbReference type="CDD" id="cd06467">
    <property type="entry name" value="p23_NUDC_like"/>
    <property type="match status" value="1"/>
</dbReference>
<evidence type="ECO:0000256" key="8">
    <source>
        <dbReference type="SAM" id="MobiDB-lite"/>
    </source>
</evidence>
<feature type="compositionally biased region" description="Basic and acidic residues" evidence="8">
    <location>
        <begin position="366"/>
        <end position="379"/>
    </location>
</feature>
<evidence type="ECO:0000256" key="3">
    <source>
        <dbReference type="ARBA" id="ARBA00010476"/>
    </source>
</evidence>
<feature type="region of interest" description="Disordered" evidence="8">
    <location>
        <begin position="366"/>
        <end position="386"/>
    </location>
</feature>
<dbReference type="Proteomes" id="UP000030666">
    <property type="component" value="Unassembled WGS sequence"/>
</dbReference>
<dbReference type="Pfam" id="PF04969">
    <property type="entry name" value="CS"/>
    <property type="match status" value="1"/>
</dbReference>
<dbReference type="InterPro" id="IPR036386">
    <property type="entry name" value="HscB_C_sf"/>
</dbReference>
<dbReference type="Gene3D" id="2.60.40.790">
    <property type="match status" value="1"/>
</dbReference>
<dbReference type="GO" id="GO:0051087">
    <property type="term" value="F:protein-folding chaperone binding"/>
    <property type="evidence" value="ECO:0007669"/>
    <property type="project" value="InterPro"/>
</dbReference>
<dbReference type="Gene3D" id="1.20.1280.20">
    <property type="entry name" value="HscB, C-terminal domain"/>
    <property type="match status" value="1"/>
</dbReference>
<dbReference type="OrthoDB" id="428655at2759"/>
<gene>
    <name evidence="11" type="ORF">PFAG_02447</name>
</gene>